<proteinExistence type="predicted"/>
<evidence type="ECO:0000313" key="3">
    <source>
        <dbReference type="EMBL" id="ORX42953.1"/>
    </source>
</evidence>
<feature type="compositionally biased region" description="Basic residues" evidence="1">
    <location>
        <begin position="55"/>
        <end position="73"/>
    </location>
</feature>
<dbReference type="Proteomes" id="UP000193719">
    <property type="component" value="Unassembled WGS sequence"/>
</dbReference>
<evidence type="ECO:0000313" key="2">
    <source>
        <dbReference type="EMBL" id="ORX36975.1"/>
    </source>
</evidence>
<feature type="region of interest" description="Disordered" evidence="1">
    <location>
        <begin position="49"/>
        <end position="73"/>
    </location>
</feature>
<feature type="region of interest" description="Disordered" evidence="1">
    <location>
        <begin position="431"/>
        <end position="463"/>
    </location>
</feature>
<comment type="caution">
    <text evidence="3">The sequence shown here is derived from an EMBL/GenBank/DDBJ whole genome shotgun (WGS) entry which is preliminary data.</text>
</comment>
<dbReference type="AlphaFoldDB" id="A0A1Y1UYM7"/>
<dbReference type="EMBL" id="MCFH01000057">
    <property type="protein sequence ID" value="ORX42953.1"/>
    <property type="molecule type" value="Genomic_DNA"/>
</dbReference>
<organism evidence="3 4">
    <name type="scientific">Piromyces finnis</name>
    <dbReference type="NCBI Taxonomy" id="1754191"/>
    <lineage>
        <taxon>Eukaryota</taxon>
        <taxon>Fungi</taxon>
        <taxon>Fungi incertae sedis</taxon>
        <taxon>Chytridiomycota</taxon>
        <taxon>Chytridiomycota incertae sedis</taxon>
        <taxon>Neocallimastigomycetes</taxon>
        <taxon>Neocallimastigales</taxon>
        <taxon>Neocallimastigaceae</taxon>
        <taxon>Piromyces</taxon>
    </lineage>
</organism>
<accession>A0A1Y1UYM7</accession>
<dbReference type="EMBL" id="MCFH01000148">
    <property type="protein sequence ID" value="ORX36975.1"/>
    <property type="molecule type" value="Genomic_DNA"/>
</dbReference>
<protein>
    <submittedName>
        <fullName evidence="3">Uncharacterized protein</fullName>
    </submittedName>
</protein>
<reference evidence="3 4" key="1">
    <citation type="submission" date="2016-08" db="EMBL/GenBank/DDBJ databases">
        <title>Genomes of anaerobic fungi encode conserved fungal cellulosomes for biomass hydrolysis.</title>
        <authorList>
            <consortium name="DOE Joint Genome Institute"/>
            <person name="Haitjema C.H."/>
            <person name="Gilmore S.P."/>
            <person name="Henske J.K."/>
            <person name="Solomon K.V."/>
            <person name="De Groot R."/>
            <person name="Kuo A."/>
            <person name="Mondo S.J."/>
            <person name="Salamov A.A."/>
            <person name="Labutti K."/>
            <person name="Zhao Z."/>
            <person name="Chiniquy J."/>
            <person name="Barry K."/>
            <person name="Brewer H.M."/>
            <person name="Purvine S.O."/>
            <person name="Wright A.T."/>
            <person name="Boxma B."/>
            <person name="Van Alen T."/>
            <person name="Hackstein J.H."/>
            <person name="Baker S.E."/>
            <person name="Grigoriev I.V."/>
            <person name="O'Malley M.A."/>
        </authorList>
    </citation>
    <scope>NUCLEOTIDE SEQUENCE [LARGE SCALE GENOMIC DNA]</scope>
    <source>
        <strain evidence="4">finn</strain>
        <strain evidence="3">Finn</strain>
    </source>
</reference>
<name>A0A1Y1UYM7_9FUNG</name>
<reference evidence="3 4" key="2">
    <citation type="submission" date="2016-08" db="EMBL/GenBank/DDBJ databases">
        <title>Pervasive Adenine N6-methylation of Active Genes in Fungi.</title>
        <authorList>
            <consortium name="DOE Joint Genome Institute"/>
            <person name="Mondo S.J."/>
            <person name="Dannebaum R.O."/>
            <person name="Kuo R.C."/>
            <person name="Labutti K."/>
            <person name="Haridas S."/>
            <person name="Kuo A."/>
            <person name="Salamov A."/>
            <person name="Ahrendt S.R."/>
            <person name="Lipzen A."/>
            <person name="Sullivan W."/>
            <person name="Andreopoulos W.B."/>
            <person name="Clum A."/>
            <person name="Lindquist E."/>
            <person name="Daum C."/>
            <person name="Ramamoorthy G.K."/>
            <person name="Gryganskyi A."/>
            <person name="Culley D."/>
            <person name="Magnuson J.K."/>
            <person name="James T.Y."/>
            <person name="O'Malley M.A."/>
            <person name="Stajich J.E."/>
            <person name="Spatafora J.W."/>
            <person name="Visel A."/>
            <person name="Grigoriev I.V."/>
        </authorList>
    </citation>
    <scope>NUCLEOTIDE SEQUENCE [LARGE SCALE GENOMIC DNA]</scope>
    <source>
        <strain evidence="3">Finn</strain>
        <strain evidence="4">finn</strain>
    </source>
</reference>
<evidence type="ECO:0000256" key="1">
    <source>
        <dbReference type="SAM" id="MobiDB-lite"/>
    </source>
</evidence>
<keyword evidence="4" id="KW-1185">Reference proteome</keyword>
<sequence>MSAVVADIGRKAAPYINQAIRKYAKEQIVNAKYKLEQKYKQTQIDKAYKQDKPMAKKAKTKSKHTKVKGKKYKSRGFKVRRRRFKGRAINVKEDREGYSKTFKKQKVTKQQQRKINRRFKNGYSPFKECIEDAFQETILQVTGKCKWIWRCHNHLEYLSKTFANWPCYSGNPGTIPTYAKQDKYLTSPNQEVYFSQFKHTYEIYNPTNYDMNLVIYDIVAKQDSTDSVVNANYNYYNDPANSAHRNPIRCIELGLSAGNGQYTAYESSTTQYPIVADSTAKELHDITLGPTESYPFNIYWTIVKKRTFKLQPGATMVHKFIHKPKALVSRGYWGYRYGKDMKMGDGDSRRAIKDITSGCLFKYWGQVSGSAYSTGSGPTGDGQYVNMTQMHDQVTTLSGRIMFKEYIENKWYFMNERYTFTFKTDLNTYKPSDEEDLPVVNDAEVKPSTDADGTGMDTDNPVN</sequence>
<gene>
    <name evidence="2" type="ORF">BCR36DRAFT_444296</name>
    <name evidence="3" type="ORF">BCR36DRAFT_461353</name>
</gene>
<dbReference type="OrthoDB" id="2155854at2759"/>
<evidence type="ECO:0000313" key="4">
    <source>
        <dbReference type="Proteomes" id="UP000193719"/>
    </source>
</evidence>